<dbReference type="EMBL" id="CM000148">
    <property type="protein sequence ID" value="EAZ18156.1"/>
    <property type="molecule type" value="Genomic_DNA"/>
</dbReference>
<dbReference type="AlphaFoldDB" id="A3CAP3"/>
<reference evidence="3" key="6">
    <citation type="journal article" date="2008" name="Nucleic Acids Res.">
        <title>The rice annotation project database (RAP-DB): 2008 update.</title>
        <authorList>
            <consortium name="The rice annotation project (RAP)"/>
        </authorList>
    </citation>
    <scope>GENOME REANNOTATION</scope>
    <source>
        <strain evidence="3">cv. Nipponbare</strain>
    </source>
</reference>
<reference evidence="1" key="5">
    <citation type="journal article" date="2008" name="Nucleic Acids Res.">
        <title>The Rice Annotation Project Database (RAP-DB): 2008 update.</title>
        <authorList>
            <consortium name="The Rice Annotation Project (RAP)"/>
            <person name="Tanaka T."/>
            <person name="Antonio B.A."/>
            <person name="Kikuchi S."/>
            <person name="Matsumoto T."/>
            <person name="Nagamura Y."/>
            <person name="Numa H."/>
            <person name="Sakai H."/>
            <person name="Wu J."/>
            <person name="Itoh T."/>
            <person name="Sasaki T."/>
            <person name="Aono R."/>
            <person name="Fujii Y."/>
            <person name="Habara T."/>
            <person name="Harada E."/>
            <person name="Kanno M."/>
            <person name="Kawahara Y."/>
            <person name="Kawashima H."/>
            <person name="Kubooka H."/>
            <person name="Matsuya A."/>
            <person name="Nakaoka H."/>
            <person name="Saichi N."/>
            <person name="Sanbonmatsu R."/>
            <person name="Sato Y."/>
            <person name="Shinso Y."/>
            <person name="Suzuki M."/>
            <person name="Takeda J."/>
            <person name="Tanino M."/>
            <person name="Todokoro F."/>
            <person name="Yamaguchi K."/>
            <person name="Yamamoto N."/>
            <person name="Yamasaki C."/>
            <person name="Imanishi T."/>
            <person name="Okido T."/>
            <person name="Tada M."/>
            <person name="Ikeo K."/>
            <person name="Tateno Y."/>
            <person name="Gojobori T."/>
            <person name="Lin Y.C."/>
            <person name="Wei F.J."/>
            <person name="Hsing Y.I."/>
            <person name="Zhao Q."/>
            <person name="Han B."/>
            <person name="Kramer M.R."/>
            <person name="McCombie R.W."/>
            <person name="Lonsdale D."/>
            <person name="O'Donovan C.C."/>
            <person name="Whitfield E.J."/>
            <person name="Apweiler R."/>
            <person name="Koyanagi K.O."/>
            <person name="Khurana J.P."/>
            <person name="Raghuvanshi S."/>
            <person name="Singh N.K."/>
            <person name="Tyagi A.K."/>
            <person name="Haberer G."/>
            <person name="Fujisawa M."/>
            <person name="Hosokawa S."/>
            <person name="Ito Y."/>
            <person name="Ikawa H."/>
            <person name="Shibata M."/>
            <person name="Yamamoto M."/>
            <person name="Bruskiewich R.M."/>
            <person name="Hoen D.R."/>
            <person name="Bureau TE."/>
            <person name="Namiki N."/>
            <person name="Ohyanagi H."/>
            <person name="Sakai Y."/>
            <person name="Nobushima S."/>
            <person name="Sakata K."/>
            <person name="Barrero R.A."/>
            <person name="Sato Y."/>
            <person name="Souvorov A."/>
            <person name="Smith-White B."/>
            <person name="Tatusova T."/>
            <person name="An S."/>
            <person name="An G."/>
            <person name="OOta S."/>
            <person name="Fuks G."/>
            <person name="Messing J."/>
            <person name="Christie K.R."/>
            <person name="Lieberherr D."/>
            <person name="Kim H."/>
            <person name="Zuccolo A."/>
            <person name="Wing R.A."/>
            <person name="Nobuta K."/>
            <person name="Green P.J."/>
            <person name="Lu C."/>
            <person name="Meyers BC."/>
            <person name="Chaparro C."/>
            <person name="Piegu B."/>
            <person name="Panaud O."/>
            <person name="Echeverria M."/>
        </authorList>
    </citation>
    <scope>NUCLEOTIDE SEQUENCE</scope>
</reference>
<reference evidence="1" key="4">
    <citation type="journal article" date="2007" name="Genome Res.">
        <title>Curated Genome Annotation of Oryza sativa ssp. japonica and Comparative Genome Analysis with Arabidopsis thaliana.</title>
        <authorList>
            <consortium name="The Rice Annotation Project (RAP)"/>
            <person name="Itoh T."/>
            <person name="Tanaka T."/>
            <person name="Barrero R.A."/>
            <person name="Yamasaki C."/>
            <person name="Fujii Y."/>
            <person name="Hilton P.B."/>
            <person name="Antonio B.A."/>
            <person name="Aono H."/>
            <person name="Apweiler R."/>
            <person name="Bruskiewich R."/>
            <person name="Bureau T."/>
            <person name="Burr F."/>
            <person name="Costa de Oliveira A."/>
            <person name="Fuks G."/>
            <person name="Habara T."/>
            <person name="Haberer G."/>
            <person name="Han B."/>
            <person name="Harada E."/>
            <person name="Hiraki A.T."/>
            <person name="Hirochika H."/>
            <person name="Hoen D."/>
            <person name="Hokari H."/>
            <person name="Hosokawa S."/>
            <person name="Hsing Y."/>
            <person name="Ikawa H."/>
            <person name="Ikeo K."/>
            <person name="Imanishi T."/>
            <person name="Ito Y."/>
            <person name="Jaiswal P."/>
            <person name="Kanno M."/>
            <person name="Kawahara Y."/>
            <person name="Kawamura T."/>
            <person name="Kawashima H."/>
            <person name="Khurana J.P."/>
            <person name="Kikuchi S."/>
            <person name="Komatsu S."/>
            <person name="Koyanagi K.O."/>
            <person name="Kubooka H."/>
            <person name="Lieberherr D."/>
            <person name="Lin Y.C."/>
            <person name="Lonsdale D."/>
            <person name="Matsumoto T."/>
            <person name="Matsuya A."/>
            <person name="McCombie W.R."/>
            <person name="Messing J."/>
            <person name="Miyao A."/>
            <person name="Mulder N."/>
            <person name="Nagamura Y."/>
            <person name="Nam J."/>
            <person name="Namiki N."/>
            <person name="Numa H."/>
            <person name="Nurimoto S."/>
            <person name="O'donovan C."/>
            <person name="Ohyanagi H."/>
            <person name="Okido T."/>
            <person name="Oota S."/>
            <person name="Osato N."/>
            <person name="Palmer L.E."/>
            <person name="Quetier F."/>
            <person name="Raghuvanshi S."/>
            <person name="Saichi N."/>
            <person name="Sakai H."/>
            <person name="Sakai Y."/>
            <person name="Sakata K."/>
            <person name="Sakurai T."/>
            <person name="Sato F."/>
            <person name="Sato Y."/>
            <person name="Schoof H."/>
            <person name="Seki M."/>
            <person name="Shibata M."/>
            <person name="Shimizu Y."/>
            <person name="Shinozaki K."/>
            <person name="Shinso Y."/>
            <person name="Singh N.K."/>
            <person name="Smith-White B."/>
            <person name="Takeda J."/>
            <person name="Tanino M."/>
            <person name="Tatusova T."/>
            <person name="Thongjuea S."/>
            <person name="Todokoro F."/>
            <person name="Tsugane M."/>
            <person name="Tyagi A.K."/>
            <person name="Vanavichit A."/>
            <person name="Wang A."/>
            <person name="Wing R.A."/>
            <person name="Yamaguchi K."/>
            <person name="Yamamoto M."/>
            <person name="Yamamoto N."/>
            <person name="Yu Y."/>
            <person name="Zhang H."/>
            <person name="Zhao Q."/>
            <person name="Higo K."/>
            <person name="Burr B."/>
            <person name="Gojobori T."/>
            <person name="Sasaki T."/>
        </authorList>
    </citation>
    <scope>NUCLEOTIDE SEQUENCE</scope>
</reference>
<proteinExistence type="predicted"/>
<dbReference type="KEGG" id="dosa:Os11g0300275"/>
<reference evidence="1" key="9">
    <citation type="submission" date="2009-08" db="EMBL/GenBank/DDBJ databases">
        <title>The Second Rice Annotation Project Meeting (RAP2).</title>
        <authorList>
            <consortium name="The Rice Annotation Project (RAP)"/>
        </authorList>
    </citation>
    <scope>NUCLEOTIDE SEQUENCE</scope>
</reference>
<reference evidence="2" key="2">
    <citation type="journal article" date="2005" name="PLoS Biol.">
        <title>The genomes of Oryza sativa: a history of duplications.</title>
        <authorList>
            <person name="Yu J."/>
            <person name="Wang J."/>
            <person name="Lin W."/>
            <person name="Li S."/>
            <person name="Li H."/>
            <person name="Zhou J."/>
            <person name="Ni P."/>
            <person name="Dong W."/>
            <person name="Hu S."/>
            <person name="Zeng C."/>
            <person name="Zhang J."/>
            <person name="Zhang Y."/>
            <person name="Li R."/>
            <person name="Xu Z."/>
            <person name="Li S."/>
            <person name="Li X."/>
            <person name="Zheng H."/>
            <person name="Cong L."/>
            <person name="Lin L."/>
            <person name="Yin J."/>
            <person name="Geng J."/>
            <person name="Li G."/>
            <person name="Shi J."/>
            <person name="Liu J."/>
            <person name="Lv H."/>
            <person name="Li J."/>
            <person name="Wang J."/>
            <person name="Deng Y."/>
            <person name="Ran L."/>
            <person name="Shi X."/>
            <person name="Wang X."/>
            <person name="Wu Q."/>
            <person name="Li C."/>
            <person name="Ren X."/>
            <person name="Wang J."/>
            <person name="Wang X."/>
            <person name="Li D."/>
            <person name="Liu D."/>
            <person name="Zhang X."/>
            <person name="Ji Z."/>
            <person name="Zhao W."/>
            <person name="Sun Y."/>
            <person name="Zhang Z."/>
            <person name="Bao J."/>
            <person name="Han Y."/>
            <person name="Dong L."/>
            <person name="Ji J."/>
            <person name="Chen P."/>
            <person name="Wu S."/>
            <person name="Liu J."/>
            <person name="Xiao Y."/>
            <person name="Bu D."/>
            <person name="Tan J."/>
            <person name="Yang L."/>
            <person name="Ye C."/>
            <person name="Zhang J."/>
            <person name="Xu J."/>
            <person name="Zhou Y."/>
            <person name="Yu Y."/>
            <person name="Zhang B."/>
            <person name="Zhuang S."/>
            <person name="Wei H."/>
            <person name="Liu B."/>
            <person name="Lei M."/>
            <person name="Yu H."/>
            <person name="Li Y."/>
            <person name="Xu H."/>
            <person name="Wei S."/>
            <person name="He X."/>
            <person name="Fang L."/>
            <person name="Zhang Z."/>
            <person name="Zhang Y."/>
            <person name="Huang X."/>
            <person name="Su Z."/>
            <person name="Tong W."/>
            <person name="Li J."/>
            <person name="Tong Z."/>
            <person name="Li S."/>
            <person name="Ye J."/>
            <person name="Wang L."/>
            <person name="Fang L."/>
            <person name="Lei T."/>
            <person name="Chen C."/>
            <person name="Chen H."/>
            <person name="Xu Z."/>
            <person name="Li H."/>
            <person name="Huang H."/>
            <person name="Zhang F."/>
            <person name="Xu H."/>
            <person name="Li N."/>
            <person name="Zhao C."/>
            <person name="Li S."/>
            <person name="Dong L."/>
            <person name="Huang Y."/>
            <person name="Li L."/>
            <person name="Xi Y."/>
            <person name="Qi Q."/>
            <person name="Li W."/>
            <person name="Zhang B."/>
            <person name="Hu W."/>
            <person name="Zhang Y."/>
            <person name="Tian X."/>
            <person name="Jiao Y."/>
            <person name="Liang X."/>
            <person name="Jin J."/>
            <person name="Gao L."/>
            <person name="Zheng W."/>
            <person name="Hao B."/>
            <person name="Liu S."/>
            <person name="Wang W."/>
            <person name="Yuan L."/>
            <person name="Cao M."/>
            <person name="McDermott J."/>
            <person name="Samudrala R."/>
            <person name="Wang J."/>
            <person name="Wong G.K."/>
            <person name="Yang H."/>
        </authorList>
    </citation>
    <scope>NUCLEOTIDE SEQUENCE [LARGE SCALE GENOMIC DNA]</scope>
</reference>
<dbReference type="Proteomes" id="UP000000763">
    <property type="component" value="Chromosome 11"/>
</dbReference>
<evidence type="ECO:0000313" key="2">
    <source>
        <dbReference type="EMBL" id="EAZ18156.1"/>
    </source>
</evidence>
<reference evidence="1" key="3">
    <citation type="journal article" date="2006" name="Nucleic Acids Res.">
        <title>The Rice Annotation Project Database (RAP-DB): hub for Oryza sativa ssp. japonica genome information.</title>
        <authorList>
            <person name="Ohyanagi H."/>
            <person name="Tanaka T."/>
            <person name="Sakai H."/>
            <person name="Shigemoto Y."/>
            <person name="Yamaguchi K."/>
            <person name="Habara T."/>
            <person name="Fujii Y."/>
            <person name="Antonio B.A."/>
            <person name="Nagamura Y."/>
            <person name="Imanishi T."/>
            <person name="Ikeo K."/>
            <person name="Itoh T."/>
            <person name="Gojobori T."/>
            <person name="Sasaki T."/>
        </authorList>
    </citation>
    <scope>NUCLEOTIDE SEQUENCE</scope>
</reference>
<evidence type="ECO:0000313" key="1">
    <source>
        <dbReference type="EMBL" id="BAH95214.1"/>
    </source>
</evidence>
<name>A3CAP3_ORYSJ</name>
<reference evidence="2" key="7">
    <citation type="submission" date="2008-12" db="EMBL/GenBank/DDBJ databases">
        <title>Improved gene annotation of the rice (Oryza sativa) genomes.</title>
        <authorList>
            <person name="Wang J."/>
            <person name="Li R."/>
            <person name="Fan W."/>
            <person name="Huang Q."/>
            <person name="Zhang J."/>
            <person name="Zhou Y."/>
            <person name="Hu Y."/>
            <person name="Zi S."/>
            <person name="Li J."/>
            <person name="Ni P."/>
            <person name="Zheng H."/>
            <person name="Zhang Y."/>
            <person name="Zhao M."/>
            <person name="Hao Q."/>
            <person name="McDermott J."/>
            <person name="Samudrala R."/>
            <person name="Kristiansen K."/>
            <person name="Wong G.K.-S."/>
        </authorList>
    </citation>
    <scope>NUCLEOTIDE SEQUENCE</scope>
</reference>
<protein>
    <submittedName>
        <fullName evidence="1">Os11g0300275 protein</fullName>
    </submittedName>
</protein>
<reference evidence="1" key="8">
    <citation type="submission" date="2009-08" db="EMBL/GenBank/DDBJ databases">
        <title>Oryza sativa nipponbare(GA3) genomic DNA, chromosome 11.</title>
        <authorList>
            <consortium name="IRGSP(International Rice Genome Sequencing Project)"/>
        </authorList>
    </citation>
    <scope>NUCLEOTIDE SEQUENCE</scope>
</reference>
<dbReference type="EMBL" id="AP008217">
    <property type="protein sequence ID" value="BAH95214.1"/>
    <property type="molecule type" value="Genomic_DNA"/>
</dbReference>
<gene>
    <name evidence="1" type="ordered locus">Os11g0300275</name>
    <name evidence="2" type="ORF">OsJ_33705</name>
</gene>
<evidence type="ECO:0000313" key="3">
    <source>
        <dbReference type="Proteomes" id="UP000000763"/>
    </source>
</evidence>
<dbReference type="Proteomes" id="UP000007752">
    <property type="component" value="Chromosome 11"/>
</dbReference>
<accession>A3CAP3</accession>
<reference evidence="1 3" key="1">
    <citation type="journal article" date="2005" name="Nature">
        <title>The map-based sequence of the rice genome.</title>
        <authorList>
            <consortium name="International rice genome sequencing project (IRGSP)"/>
            <person name="Matsumoto T."/>
            <person name="Wu J."/>
            <person name="Kanamori H."/>
            <person name="Katayose Y."/>
            <person name="Fujisawa M."/>
            <person name="Namiki N."/>
            <person name="Mizuno H."/>
            <person name="Yamamoto K."/>
            <person name="Antonio B.A."/>
            <person name="Baba T."/>
            <person name="Sakata K."/>
            <person name="Nagamura Y."/>
            <person name="Aoki H."/>
            <person name="Arikawa K."/>
            <person name="Arita K."/>
            <person name="Bito T."/>
            <person name="Chiden Y."/>
            <person name="Fujitsuka N."/>
            <person name="Fukunaka R."/>
            <person name="Hamada M."/>
            <person name="Harada C."/>
            <person name="Hayashi A."/>
            <person name="Hijishita S."/>
            <person name="Honda M."/>
            <person name="Hosokawa S."/>
            <person name="Ichikawa Y."/>
            <person name="Idonuma A."/>
            <person name="Iijima M."/>
            <person name="Ikeda M."/>
            <person name="Ikeno M."/>
            <person name="Ito K."/>
            <person name="Ito S."/>
            <person name="Ito T."/>
            <person name="Ito Y."/>
            <person name="Ito Y."/>
            <person name="Iwabuchi A."/>
            <person name="Kamiya K."/>
            <person name="Karasawa W."/>
            <person name="Kurita K."/>
            <person name="Katagiri S."/>
            <person name="Kikuta A."/>
            <person name="Kobayashi H."/>
            <person name="Kobayashi N."/>
            <person name="Machita K."/>
            <person name="Maehara T."/>
            <person name="Masukawa M."/>
            <person name="Mizubayashi T."/>
            <person name="Mukai Y."/>
            <person name="Nagasaki H."/>
            <person name="Nagata Y."/>
            <person name="Naito S."/>
            <person name="Nakashima M."/>
            <person name="Nakama Y."/>
            <person name="Nakamichi Y."/>
            <person name="Nakamura M."/>
            <person name="Meguro A."/>
            <person name="Negishi M."/>
            <person name="Ohta I."/>
            <person name="Ohta T."/>
            <person name="Okamoto M."/>
            <person name="Ono N."/>
            <person name="Saji S."/>
            <person name="Sakaguchi M."/>
            <person name="Sakai K."/>
            <person name="Shibata M."/>
            <person name="Shimokawa T."/>
            <person name="Song J."/>
            <person name="Takazaki Y."/>
            <person name="Terasawa K."/>
            <person name="Tsugane M."/>
            <person name="Tsuji K."/>
            <person name="Ueda S."/>
            <person name="Waki K."/>
            <person name="Yamagata H."/>
            <person name="Yamamoto M."/>
            <person name="Yamamoto S."/>
            <person name="Yamane H."/>
            <person name="Yoshiki S."/>
            <person name="Yoshihara R."/>
            <person name="Yukawa K."/>
            <person name="Zhong H."/>
            <person name="Yano M."/>
            <person name="Yuan Q."/>
            <person name="Ouyang S."/>
            <person name="Liu J."/>
            <person name="Jones K.M."/>
            <person name="Gansberger K."/>
            <person name="Moffat K."/>
            <person name="Hill J."/>
            <person name="Bera J."/>
            <person name="Fadrosh D."/>
            <person name="Jin S."/>
            <person name="Johri S."/>
            <person name="Kim M."/>
            <person name="Overton L."/>
            <person name="Reardon M."/>
            <person name="Tsitrin T."/>
            <person name="Vuong H."/>
            <person name="Weaver B."/>
            <person name="Ciecko A."/>
            <person name="Tallon L."/>
            <person name="Jackson J."/>
            <person name="Pai G."/>
            <person name="Aken S.V."/>
            <person name="Utterback T."/>
            <person name="Reidmuller S."/>
            <person name="Feldblyum T."/>
            <person name="Hsiao J."/>
            <person name="Zismann V."/>
            <person name="Iobst S."/>
            <person name="de Vazeille A.R."/>
            <person name="Buell C.R."/>
            <person name="Ying K."/>
            <person name="Li Y."/>
            <person name="Lu T."/>
            <person name="Huang Y."/>
            <person name="Zhao Q."/>
            <person name="Feng Q."/>
            <person name="Zhang L."/>
            <person name="Zhu J."/>
            <person name="Weng Q."/>
            <person name="Mu J."/>
            <person name="Lu Y."/>
            <person name="Fan D."/>
            <person name="Liu Y."/>
            <person name="Guan J."/>
            <person name="Zhang Y."/>
            <person name="Yu S."/>
            <person name="Liu X."/>
            <person name="Zhang Y."/>
            <person name="Hong G."/>
            <person name="Han B."/>
            <person name="Choisne N."/>
            <person name="Demange N."/>
            <person name="Orjeda G."/>
            <person name="Samain S."/>
            <person name="Cattolico L."/>
            <person name="Pelletier E."/>
            <person name="Couloux A."/>
            <person name="Segurens B."/>
            <person name="Wincker P."/>
            <person name="D'Hont A."/>
            <person name="Scarpelli C."/>
            <person name="Weissenbach J."/>
            <person name="Salanoubat M."/>
            <person name="Quetier F."/>
            <person name="Yu Y."/>
            <person name="Kim H.R."/>
            <person name="Rambo T."/>
            <person name="Currie J."/>
            <person name="Collura K."/>
            <person name="Luo M."/>
            <person name="Yang T."/>
            <person name="Ammiraju J.S.S."/>
            <person name="Engler F."/>
            <person name="Soderlund C."/>
            <person name="Wing R.A."/>
            <person name="Palmer L.E."/>
            <person name="de la Bastide M."/>
            <person name="Spiegel L."/>
            <person name="Nascimento L."/>
            <person name="Zutavern T."/>
            <person name="O'Shaughnessy A."/>
            <person name="Dike S."/>
            <person name="Dedhia N."/>
            <person name="Preston R."/>
            <person name="Balija V."/>
            <person name="McCombie W.R."/>
            <person name="Chow T."/>
            <person name="Chen H."/>
            <person name="Chung M."/>
            <person name="Chen C."/>
            <person name="Shaw J."/>
            <person name="Wu H."/>
            <person name="Hsiao K."/>
            <person name="Chao Y."/>
            <person name="Chu M."/>
            <person name="Cheng C."/>
            <person name="Hour A."/>
            <person name="Lee P."/>
            <person name="Lin S."/>
            <person name="Lin Y."/>
            <person name="Liou J."/>
            <person name="Liu S."/>
            <person name="Hsing Y."/>
            <person name="Raghuvanshi S."/>
            <person name="Mohanty A."/>
            <person name="Bharti A.K."/>
            <person name="Gaur A."/>
            <person name="Gupta V."/>
            <person name="Kumar D."/>
            <person name="Ravi V."/>
            <person name="Vij S."/>
            <person name="Kapur A."/>
            <person name="Khurana P."/>
            <person name="Khurana P."/>
            <person name="Khurana J.P."/>
            <person name="Tyagi A.K."/>
            <person name="Gaikwad K."/>
            <person name="Singh A."/>
            <person name="Dalal V."/>
            <person name="Srivastava S."/>
            <person name="Dixit A."/>
            <person name="Pal A.K."/>
            <person name="Ghazi I.A."/>
            <person name="Yadav M."/>
            <person name="Pandit A."/>
            <person name="Bhargava A."/>
            <person name="Sureshbabu K."/>
            <person name="Batra K."/>
            <person name="Sharma T.R."/>
            <person name="Mohapatra T."/>
            <person name="Singh N.K."/>
            <person name="Messing J."/>
            <person name="Nelson A.B."/>
            <person name="Fuks G."/>
            <person name="Kavchok S."/>
            <person name="Keizer G."/>
            <person name="Linton E."/>
            <person name="Llaca V."/>
            <person name="Song R."/>
            <person name="Tanyolac B."/>
            <person name="Young S."/>
            <person name="Ho-Il K."/>
            <person name="Hahn J.H."/>
            <person name="Sangsakoo G."/>
            <person name="Vanavichit A."/>
            <person name="de Mattos Luiz.A.T."/>
            <person name="Zimmer P.D."/>
            <person name="Malone G."/>
            <person name="Dellagostin O."/>
            <person name="de Oliveira A.C."/>
            <person name="Bevan M."/>
            <person name="Bancroft I."/>
            <person name="Minx P."/>
            <person name="Cordum H."/>
            <person name="Wilson R."/>
            <person name="Cheng Z."/>
            <person name="Jin W."/>
            <person name="Jiang J."/>
            <person name="Leong S.A."/>
            <person name="Iwama H."/>
            <person name="Gojobori T."/>
            <person name="Itoh T."/>
            <person name="Niimura Y."/>
            <person name="Fujii Y."/>
            <person name="Habara T."/>
            <person name="Sakai H."/>
            <person name="Sato Y."/>
            <person name="Wilson G."/>
            <person name="Kumar K."/>
            <person name="McCouch S."/>
            <person name="Juretic N."/>
            <person name="Hoen D."/>
            <person name="Wright S."/>
            <person name="Bruskiewich R."/>
            <person name="Bureau T."/>
            <person name="Miyao A."/>
            <person name="Hirochika H."/>
            <person name="Nishikawa T."/>
            <person name="Kadowaki K."/>
            <person name="Sugiura M."/>
            <person name="Burr B."/>
            <person name="Sasaki T."/>
        </authorList>
    </citation>
    <scope>NUCLEOTIDE SEQUENCE [LARGE SCALE GENOMIC DNA]</scope>
    <source>
        <strain evidence="3">cv. Nipponbare</strain>
    </source>
</reference>
<organism evidence="2">
    <name type="scientific">Oryza sativa subsp. japonica</name>
    <name type="common">Rice</name>
    <dbReference type="NCBI Taxonomy" id="39947"/>
    <lineage>
        <taxon>Eukaryota</taxon>
        <taxon>Viridiplantae</taxon>
        <taxon>Streptophyta</taxon>
        <taxon>Embryophyta</taxon>
        <taxon>Tracheophyta</taxon>
        <taxon>Spermatophyta</taxon>
        <taxon>Magnoliopsida</taxon>
        <taxon>Liliopsida</taxon>
        <taxon>Poales</taxon>
        <taxon>Poaceae</taxon>
        <taxon>BOP clade</taxon>
        <taxon>Oryzoideae</taxon>
        <taxon>Oryzeae</taxon>
        <taxon>Oryzinae</taxon>
        <taxon>Oryza</taxon>
        <taxon>Oryza sativa</taxon>
    </lineage>
</organism>
<sequence length="155" mass="15912">MTSNSSTGSFLGGRDADASAVAAAAAGAAADVDAMHGGRRAVGLGMEEARQGARGSKETIKDGDWRDVLAWTEERNTHRIINHPWRRYLRASAGCGTAVAGAERGEDEWAGCLPVGLVSETGQRSQSAELVRAMAAGAEHSKNAGSAAGAEMTGD</sequence>